<dbReference type="CDD" id="cd17496">
    <property type="entry name" value="RMtype1_S_BliBORF2384P-TRD1-CR1_like"/>
    <property type="match status" value="1"/>
</dbReference>
<evidence type="ECO:0000256" key="1">
    <source>
        <dbReference type="ARBA" id="ARBA00010923"/>
    </source>
</evidence>
<dbReference type="SUPFAM" id="SSF116734">
    <property type="entry name" value="DNA methylase specificity domain"/>
    <property type="match status" value="2"/>
</dbReference>
<organism evidence="5 6">
    <name type="scientific">Phormidium tenue NIES-30</name>
    <dbReference type="NCBI Taxonomy" id="549789"/>
    <lineage>
        <taxon>Bacteria</taxon>
        <taxon>Bacillati</taxon>
        <taxon>Cyanobacteriota</taxon>
        <taxon>Cyanophyceae</taxon>
        <taxon>Oscillatoriophycideae</taxon>
        <taxon>Oscillatoriales</taxon>
        <taxon>Oscillatoriaceae</taxon>
        <taxon>Phormidium</taxon>
    </lineage>
</organism>
<comment type="caution">
    <text evidence="5">The sequence shown here is derived from an EMBL/GenBank/DDBJ whole genome shotgun (WGS) entry which is preliminary data.</text>
</comment>
<evidence type="ECO:0000256" key="2">
    <source>
        <dbReference type="ARBA" id="ARBA00022747"/>
    </source>
</evidence>
<dbReference type="Proteomes" id="UP000185557">
    <property type="component" value="Unassembled WGS sequence"/>
</dbReference>
<dbReference type="Gene3D" id="3.90.220.20">
    <property type="entry name" value="DNA methylase specificity domains"/>
    <property type="match status" value="2"/>
</dbReference>
<dbReference type="PANTHER" id="PTHR30408:SF12">
    <property type="entry name" value="TYPE I RESTRICTION ENZYME MJAVIII SPECIFICITY SUBUNIT"/>
    <property type="match status" value="1"/>
</dbReference>
<dbReference type="CDD" id="cd17278">
    <property type="entry name" value="RMtype1_S_LdeBORF1052P-TRD2-CR2"/>
    <property type="match status" value="1"/>
</dbReference>
<feature type="domain" description="Type I restriction modification DNA specificity" evidence="4">
    <location>
        <begin position="6"/>
        <end position="191"/>
    </location>
</feature>
<sequence length="424" mass="46892">MGANHWKEAQLADLIDIIHGFAFKGEYFREEPPGDILLTPGNFAIGGGFKGDKLKYYDGPVPEDYVLDEGDLLVTMTDLSKVSDTLGYPSLVPKASPNSHFLHNQRLGKVLVNPDAPLHKEFLYYLLCSHPYRHEVLASATGTTVKHTSPDRIKAFRFALPPLDEQKEIAHILGTLDDKIALNQQMNRTLEGIARALFKSWFIDFGPVRAKLDGRQPADMDAETAALFPDSFEDSNLGEIPKGWKVGKLGDLAEVIMGASPKGDTYNEDGIGIPLVNGPVEFGDYFLIKRKWTTAPTRLTQLGDLVFCVRGSTTGRRVIADDIYCLGRGVCAIRGLANNQIFINQTIELGLERLLAKTTGSVFPNLGSSAFKEFEILNPTDSVVHNYCKLVKPLRNKIEANIYEKGELQKIRDALLPKLLSGYA</sequence>
<proteinExistence type="inferred from homology"/>
<evidence type="ECO:0000259" key="4">
    <source>
        <dbReference type="Pfam" id="PF01420"/>
    </source>
</evidence>
<dbReference type="Pfam" id="PF01420">
    <property type="entry name" value="Methylase_S"/>
    <property type="match status" value="2"/>
</dbReference>
<evidence type="ECO:0000256" key="3">
    <source>
        <dbReference type="ARBA" id="ARBA00023125"/>
    </source>
</evidence>
<accession>A0A1U7J914</accession>
<dbReference type="InterPro" id="IPR000055">
    <property type="entry name" value="Restrct_endonuc_typeI_TRD"/>
</dbReference>
<comment type="similarity">
    <text evidence="1">Belongs to the type-I restriction system S methylase family.</text>
</comment>
<keyword evidence="6" id="KW-1185">Reference proteome</keyword>
<dbReference type="OrthoDB" id="9815652at2"/>
<dbReference type="REBASE" id="190695">
    <property type="entry name" value="S.Pte30ORF4605P"/>
</dbReference>
<feature type="domain" description="Type I restriction modification DNA specificity" evidence="4">
    <location>
        <begin position="241"/>
        <end position="400"/>
    </location>
</feature>
<keyword evidence="3" id="KW-0238">DNA-binding</keyword>
<dbReference type="GO" id="GO:0009307">
    <property type="term" value="P:DNA restriction-modification system"/>
    <property type="evidence" value="ECO:0007669"/>
    <property type="project" value="UniProtKB-KW"/>
</dbReference>
<dbReference type="AlphaFoldDB" id="A0A1U7J914"/>
<dbReference type="STRING" id="549789.NIES30_04610"/>
<dbReference type="GO" id="GO:0003677">
    <property type="term" value="F:DNA binding"/>
    <property type="evidence" value="ECO:0007669"/>
    <property type="project" value="UniProtKB-KW"/>
</dbReference>
<dbReference type="InterPro" id="IPR052021">
    <property type="entry name" value="Type-I_RS_S_subunit"/>
</dbReference>
<dbReference type="RefSeq" id="WP_073607236.1">
    <property type="nucleotide sequence ID" value="NZ_MRCG01000002.1"/>
</dbReference>
<name>A0A1U7J914_9CYAN</name>
<evidence type="ECO:0000313" key="5">
    <source>
        <dbReference type="EMBL" id="OKH49996.1"/>
    </source>
</evidence>
<dbReference type="PANTHER" id="PTHR30408">
    <property type="entry name" value="TYPE-1 RESTRICTION ENZYME ECOKI SPECIFICITY PROTEIN"/>
    <property type="match status" value="1"/>
</dbReference>
<keyword evidence="2" id="KW-0680">Restriction system</keyword>
<dbReference type="EMBL" id="MRCG01000002">
    <property type="protein sequence ID" value="OKH49996.1"/>
    <property type="molecule type" value="Genomic_DNA"/>
</dbReference>
<dbReference type="InterPro" id="IPR044946">
    <property type="entry name" value="Restrct_endonuc_typeI_TRD_sf"/>
</dbReference>
<reference evidence="5 6" key="1">
    <citation type="submission" date="2016-11" db="EMBL/GenBank/DDBJ databases">
        <title>Draft Genome Sequences of Nine Cyanobacterial Strains from Diverse Habitats.</title>
        <authorList>
            <person name="Zhu T."/>
            <person name="Hou S."/>
            <person name="Lu X."/>
            <person name="Hess W.R."/>
        </authorList>
    </citation>
    <scope>NUCLEOTIDE SEQUENCE [LARGE SCALE GENOMIC DNA]</scope>
    <source>
        <strain evidence="5 6">NIES-30</strain>
    </source>
</reference>
<evidence type="ECO:0000313" key="6">
    <source>
        <dbReference type="Proteomes" id="UP000185557"/>
    </source>
</evidence>
<protein>
    <recommendedName>
        <fullName evidence="4">Type I restriction modification DNA specificity domain-containing protein</fullName>
    </recommendedName>
</protein>
<gene>
    <name evidence="5" type="ORF">NIES30_04610</name>
</gene>